<dbReference type="PANTHER" id="PTHR33116:SF78">
    <property type="entry name" value="OS12G0587133 PROTEIN"/>
    <property type="match status" value="1"/>
</dbReference>
<dbReference type="PANTHER" id="PTHR33116">
    <property type="entry name" value="REVERSE TRANSCRIPTASE ZINC-BINDING DOMAIN-CONTAINING PROTEIN-RELATED-RELATED"/>
    <property type="match status" value="1"/>
</dbReference>
<sequence length="165" mass="18461">MVGSNKSCMKLNLRKAYDTVNRDFVIHIMKAIGFDDWWTSRIYECISTPTFSIMVRGRPTGFIQSSRGLRQGDPLSAYLFTMVMEHFTCLMDIAEHSRKITPIFRLVKPSVSHLIYADNLLVFIKPSDEGIQSLVNILSSFEDASGLSLNKGSANAGDYDGSILV</sequence>
<name>A0AAX6FDP7_IRIPA</name>
<organism evidence="2 3">
    <name type="scientific">Iris pallida</name>
    <name type="common">Sweet iris</name>
    <dbReference type="NCBI Taxonomy" id="29817"/>
    <lineage>
        <taxon>Eukaryota</taxon>
        <taxon>Viridiplantae</taxon>
        <taxon>Streptophyta</taxon>
        <taxon>Embryophyta</taxon>
        <taxon>Tracheophyta</taxon>
        <taxon>Spermatophyta</taxon>
        <taxon>Magnoliopsida</taxon>
        <taxon>Liliopsida</taxon>
        <taxon>Asparagales</taxon>
        <taxon>Iridaceae</taxon>
        <taxon>Iridoideae</taxon>
        <taxon>Irideae</taxon>
        <taxon>Iris</taxon>
    </lineage>
</organism>
<reference evidence="2" key="2">
    <citation type="submission" date="2023-04" db="EMBL/GenBank/DDBJ databases">
        <authorList>
            <person name="Bruccoleri R.E."/>
            <person name="Oakeley E.J."/>
            <person name="Faust A.-M."/>
            <person name="Dessus-Babus S."/>
            <person name="Altorfer M."/>
            <person name="Burckhardt D."/>
            <person name="Oertli M."/>
            <person name="Naumann U."/>
            <person name="Petersen F."/>
            <person name="Wong J."/>
        </authorList>
    </citation>
    <scope>NUCLEOTIDE SEQUENCE</scope>
    <source>
        <strain evidence="2">GSM-AAB239-AS_SAM_17_03QT</strain>
        <tissue evidence="2">Leaf</tissue>
    </source>
</reference>
<gene>
    <name evidence="2" type="ORF">M6B38_136870</name>
</gene>
<dbReference type="InterPro" id="IPR043502">
    <property type="entry name" value="DNA/RNA_pol_sf"/>
</dbReference>
<dbReference type="Pfam" id="PF00078">
    <property type="entry name" value="RVT_1"/>
    <property type="match status" value="1"/>
</dbReference>
<reference evidence="2" key="1">
    <citation type="journal article" date="2023" name="GigaByte">
        <title>Genome assembly of the bearded iris, Iris pallida Lam.</title>
        <authorList>
            <person name="Bruccoleri R.E."/>
            <person name="Oakeley E.J."/>
            <person name="Faust A.M.E."/>
            <person name="Altorfer M."/>
            <person name="Dessus-Babus S."/>
            <person name="Burckhardt D."/>
            <person name="Oertli M."/>
            <person name="Naumann U."/>
            <person name="Petersen F."/>
            <person name="Wong J."/>
        </authorList>
    </citation>
    <scope>NUCLEOTIDE SEQUENCE</scope>
    <source>
        <strain evidence="2">GSM-AAB239-AS_SAM_17_03QT</strain>
    </source>
</reference>
<accession>A0AAX6FDP7</accession>
<dbReference type="PROSITE" id="PS50878">
    <property type="entry name" value="RT_POL"/>
    <property type="match status" value="1"/>
</dbReference>
<feature type="domain" description="Reverse transcriptase" evidence="1">
    <location>
        <begin position="1"/>
        <end position="165"/>
    </location>
</feature>
<dbReference type="SUPFAM" id="SSF56672">
    <property type="entry name" value="DNA/RNA polymerases"/>
    <property type="match status" value="1"/>
</dbReference>
<dbReference type="InterPro" id="IPR000477">
    <property type="entry name" value="RT_dom"/>
</dbReference>
<keyword evidence="3" id="KW-1185">Reference proteome</keyword>
<evidence type="ECO:0000313" key="3">
    <source>
        <dbReference type="Proteomes" id="UP001140949"/>
    </source>
</evidence>
<evidence type="ECO:0000259" key="1">
    <source>
        <dbReference type="PROSITE" id="PS50878"/>
    </source>
</evidence>
<protein>
    <recommendedName>
        <fullName evidence="1">Reverse transcriptase domain-containing protein</fullName>
    </recommendedName>
</protein>
<dbReference type="AlphaFoldDB" id="A0AAX6FDP7"/>
<proteinExistence type="predicted"/>
<evidence type="ECO:0000313" key="2">
    <source>
        <dbReference type="EMBL" id="KAJ6814502.1"/>
    </source>
</evidence>
<dbReference type="Proteomes" id="UP001140949">
    <property type="component" value="Unassembled WGS sequence"/>
</dbReference>
<dbReference type="EMBL" id="JANAVB010029620">
    <property type="protein sequence ID" value="KAJ6814502.1"/>
    <property type="molecule type" value="Genomic_DNA"/>
</dbReference>
<comment type="caution">
    <text evidence="2">The sequence shown here is derived from an EMBL/GenBank/DDBJ whole genome shotgun (WGS) entry which is preliminary data.</text>
</comment>